<proteinExistence type="predicted"/>
<name>A0A075LTA4_9EURY</name>
<dbReference type="GO" id="GO:0016020">
    <property type="term" value="C:membrane"/>
    <property type="evidence" value="ECO:0007669"/>
    <property type="project" value="InterPro"/>
</dbReference>
<feature type="domain" description="EamA" evidence="2">
    <location>
        <begin position="151"/>
        <end position="279"/>
    </location>
</feature>
<keyword evidence="4" id="KW-1185">Reference proteome</keyword>
<gene>
    <name evidence="3" type="ORF">PAP_05695</name>
</gene>
<evidence type="ECO:0000313" key="3">
    <source>
        <dbReference type="EMBL" id="AIF69539.1"/>
    </source>
</evidence>
<keyword evidence="1" id="KW-0812">Transmembrane</keyword>
<dbReference type="eggNOG" id="arCOG00274">
    <property type="taxonomic scope" value="Archaea"/>
</dbReference>
<protein>
    <recommendedName>
        <fullName evidence="2">EamA domain-containing protein</fullName>
    </recommendedName>
</protein>
<dbReference type="PANTHER" id="PTHR22911:SF102">
    <property type="entry name" value="MEMBRANE PROTEIN"/>
    <property type="match status" value="1"/>
</dbReference>
<feature type="transmembrane region" description="Helical" evidence="1">
    <location>
        <begin position="30"/>
        <end position="48"/>
    </location>
</feature>
<dbReference type="Pfam" id="PF00892">
    <property type="entry name" value="EamA"/>
    <property type="match status" value="2"/>
</dbReference>
<dbReference type="AlphaFoldDB" id="A0A075LTA4"/>
<dbReference type="InterPro" id="IPR000620">
    <property type="entry name" value="EamA_dom"/>
</dbReference>
<dbReference type="Proteomes" id="UP000027981">
    <property type="component" value="Chromosome"/>
</dbReference>
<feature type="transmembrane region" description="Helical" evidence="1">
    <location>
        <begin position="181"/>
        <end position="202"/>
    </location>
</feature>
<dbReference type="SUPFAM" id="SSF103481">
    <property type="entry name" value="Multidrug resistance efflux transporter EmrE"/>
    <property type="match status" value="2"/>
</dbReference>
<feature type="transmembrane region" description="Helical" evidence="1">
    <location>
        <begin position="208"/>
        <end position="227"/>
    </location>
</feature>
<reference evidence="3 4" key="2">
    <citation type="journal article" date="2015" name="Genome Announc.">
        <title>Complete Genome Sequence of Hyperthermophilic Piezophilic Archaeon Palaeococcus pacificus DY20341T, Isolated from Deep-Sea Hydrothermal Sediments.</title>
        <authorList>
            <person name="Zeng X."/>
            <person name="Jebbar M."/>
            <person name="Shao Z."/>
        </authorList>
    </citation>
    <scope>NUCLEOTIDE SEQUENCE [LARGE SCALE GENOMIC DNA]</scope>
    <source>
        <strain evidence="3 4">DY20341</strain>
    </source>
</reference>
<keyword evidence="1" id="KW-0472">Membrane</keyword>
<reference evidence="4" key="1">
    <citation type="submission" date="2013-06" db="EMBL/GenBank/DDBJ databases">
        <title>Complete Genome Sequence of Hyperthermophilic Palaeococcus pacificus DY20341T, Isolated from a Deep-Sea Hydrothermal Sediments.</title>
        <authorList>
            <person name="Zeng X."/>
            <person name="Shao Z."/>
        </authorList>
    </citation>
    <scope>NUCLEOTIDE SEQUENCE [LARGE SCALE GENOMIC DNA]</scope>
    <source>
        <strain evidence="4">DY20341</strain>
    </source>
</reference>
<sequence length="286" mass="31327">MDSGRGKIILSMIIWGSVGIFARFSKMDGISLAFVRVFLGSLIFAFIYTLKSPMWIKNAYLSIKPRIKLVFLLGLSLGLNWILFFSAVLYTDIPKATLIYYLAPIIVVLLSIVFLKEPITLKKSALVFTAFLGALIIAGQEEISFSNRDFLGVLFALGGAFFYACVTILGRYLRDVESSALTFFQLLFATIVLLPVVLGRGLTFSSSSFYAASVIALVHTVFALLIYMQGLKSVKANEAALLSYLDPLSAIVYASLIFGEIPSLMTIIGGGLILLASLLDILLQRQ</sequence>
<evidence type="ECO:0000259" key="2">
    <source>
        <dbReference type="Pfam" id="PF00892"/>
    </source>
</evidence>
<dbReference type="OrthoDB" id="50325at2157"/>
<feature type="transmembrane region" description="Helical" evidence="1">
    <location>
        <begin position="96"/>
        <end position="114"/>
    </location>
</feature>
<dbReference type="KEGG" id="ppac:PAP_05695"/>
<feature type="transmembrane region" description="Helical" evidence="1">
    <location>
        <begin position="150"/>
        <end position="169"/>
    </location>
</feature>
<evidence type="ECO:0000313" key="4">
    <source>
        <dbReference type="Proteomes" id="UP000027981"/>
    </source>
</evidence>
<dbReference type="STRING" id="1343739.PAP_05695"/>
<feature type="transmembrane region" description="Helical" evidence="1">
    <location>
        <begin position="7"/>
        <end position="24"/>
    </location>
</feature>
<dbReference type="InterPro" id="IPR037185">
    <property type="entry name" value="EmrE-like"/>
</dbReference>
<evidence type="ECO:0000256" key="1">
    <source>
        <dbReference type="SAM" id="Phobius"/>
    </source>
</evidence>
<feature type="transmembrane region" description="Helical" evidence="1">
    <location>
        <begin position="264"/>
        <end position="283"/>
    </location>
</feature>
<dbReference type="RefSeq" id="WP_048165085.1">
    <property type="nucleotide sequence ID" value="NZ_CP006019.1"/>
</dbReference>
<keyword evidence="1" id="KW-1133">Transmembrane helix</keyword>
<dbReference type="EMBL" id="CP006019">
    <property type="protein sequence ID" value="AIF69539.1"/>
    <property type="molecule type" value="Genomic_DNA"/>
</dbReference>
<feature type="transmembrane region" description="Helical" evidence="1">
    <location>
        <begin position="239"/>
        <end position="258"/>
    </location>
</feature>
<feature type="domain" description="EamA" evidence="2">
    <location>
        <begin position="8"/>
        <end position="137"/>
    </location>
</feature>
<organism evidence="3 4">
    <name type="scientific">Palaeococcus pacificus DY20341</name>
    <dbReference type="NCBI Taxonomy" id="1343739"/>
    <lineage>
        <taxon>Archaea</taxon>
        <taxon>Methanobacteriati</taxon>
        <taxon>Methanobacteriota</taxon>
        <taxon>Thermococci</taxon>
        <taxon>Thermococcales</taxon>
        <taxon>Thermococcaceae</taxon>
        <taxon>Palaeococcus</taxon>
    </lineage>
</organism>
<dbReference type="PANTHER" id="PTHR22911">
    <property type="entry name" value="ACYL-MALONYL CONDENSING ENZYME-RELATED"/>
    <property type="match status" value="1"/>
</dbReference>
<feature type="transmembrane region" description="Helical" evidence="1">
    <location>
        <begin position="121"/>
        <end position="138"/>
    </location>
</feature>
<dbReference type="HOGENOM" id="CLU_033863_15_1_2"/>
<feature type="transmembrane region" description="Helical" evidence="1">
    <location>
        <begin position="69"/>
        <end position="90"/>
    </location>
</feature>
<dbReference type="GeneID" id="24842262"/>
<accession>A0A075LTA4</accession>